<evidence type="ECO:0000313" key="1">
    <source>
        <dbReference type="EMBL" id="TDQ25534.1"/>
    </source>
</evidence>
<name>A0A4R6TCM5_9FLAO</name>
<protein>
    <submittedName>
        <fullName evidence="1">Uncharacterized protein</fullName>
    </submittedName>
</protein>
<sequence length="60" mass="6473">MKLSKVKNLGKELSKKELKSLNGKGTYYYQCADGMTGSIRNIEDGDVVANPCKGHGGIIN</sequence>
<dbReference type="RefSeq" id="WP_133536206.1">
    <property type="nucleotide sequence ID" value="NZ_SNYH01000004.1"/>
</dbReference>
<reference evidence="1 2" key="1">
    <citation type="submission" date="2019-03" db="EMBL/GenBank/DDBJ databases">
        <title>Genomic Encyclopedia of Type Strains, Phase III (KMG-III): the genomes of soil and plant-associated and newly described type strains.</title>
        <authorList>
            <person name="Whitman W."/>
        </authorList>
    </citation>
    <scope>NUCLEOTIDE SEQUENCE [LARGE SCALE GENOMIC DNA]</scope>
    <source>
        <strain evidence="1 2">CECT 8283</strain>
    </source>
</reference>
<proteinExistence type="predicted"/>
<dbReference type="EMBL" id="SNYH01000004">
    <property type="protein sequence ID" value="TDQ25534.1"/>
    <property type="molecule type" value="Genomic_DNA"/>
</dbReference>
<accession>A0A4R6TCM5</accession>
<comment type="caution">
    <text evidence="1">The sequence shown here is derived from an EMBL/GenBank/DDBJ whole genome shotgun (WGS) entry which is preliminary data.</text>
</comment>
<dbReference type="Proteomes" id="UP000295390">
    <property type="component" value="Unassembled WGS sequence"/>
</dbReference>
<keyword evidence="2" id="KW-1185">Reference proteome</keyword>
<gene>
    <name evidence="1" type="ORF">DFQ07_1957</name>
</gene>
<organism evidence="1 2">
    <name type="scientific">Tenacibaculum caenipelagi</name>
    <dbReference type="NCBI Taxonomy" id="1325435"/>
    <lineage>
        <taxon>Bacteria</taxon>
        <taxon>Pseudomonadati</taxon>
        <taxon>Bacteroidota</taxon>
        <taxon>Flavobacteriia</taxon>
        <taxon>Flavobacteriales</taxon>
        <taxon>Flavobacteriaceae</taxon>
        <taxon>Tenacibaculum</taxon>
    </lineage>
</organism>
<dbReference type="AlphaFoldDB" id="A0A4R6TCM5"/>
<evidence type="ECO:0000313" key="2">
    <source>
        <dbReference type="Proteomes" id="UP000295390"/>
    </source>
</evidence>